<proteinExistence type="predicted"/>
<gene>
    <name evidence="1" type="ORF">A8926_3715</name>
</gene>
<dbReference type="Pfam" id="PF17236">
    <property type="entry name" value="SU10_MCP"/>
    <property type="match status" value="1"/>
</dbReference>
<sequence>MPGITGMLNTFNSPNFVGELFSVTPTDTPLLASIGGLTGGQSTDSTIFTWQSYDLRAADDSRQRLEGADAPEAEARTRWNNFNVVEIHQEALSITYTREAATGQYAATGSNVPTSASISGINPVGDELTWQTQRHLEQIARDIELSFITGRFAQPGDNAQPRKTRGLLQAIETNVITNATAAPLTAEMVIDLLQMTWENGGLTVSETATLICNAYQKRQLTKAFISDRNYQEQTRNVGGVSLQTIETDFGRLNIMLNRYMPADTVVVASLDELTPVFLRVPGRGFLFAEPLAKSGASDKYQIYGEVGLNYGNERAHGKITGLTTAPAAPEA</sequence>
<dbReference type="OrthoDB" id="4578721at2"/>
<accession>A0A2N3XZ18</accession>
<dbReference type="EMBL" id="PJNB01000001">
    <property type="protein sequence ID" value="PKW15933.1"/>
    <property type="molecule type" value="Genomic_DNA"/>
</dbReference>
<evidence type="ECO:0008006" key="3">
    <source>
        <dbReference type="Google" id="ProtNLM"/>
    </source>
</evidence>
<dbReference type="Proteomes" id="UP000233786">
    <property type="component" value="Unassembled WGS sequence"/>
</dbReference>
<dbReference type="AlphaFoldDB" id="A0A2N3XZ18"/>
<evidence type="ECO:0000313" key="1">
    <source>
        <dbReference type="EMBL" id="PKW15933.1"/>
    </source>
</evidence>
<reference evidence="1" key="1">
    <citation type="submission" date="2017-12" db="EMBL/GenBank/DDBJ databases">
        <title>Sequencing the genomes of 1000 Actinobacteria strains.</title>
        <authorList>
            <person name="Klenk H.-P."/>
        </authorList>
    </citation>
    <scope>NUCLEOTIDE SEQUENCE [LARGE SCALE GENOMIC DNA]</scope>
    <source>
        <strain evidence="1">DSM 44228</strain>
    </source>
</reference>
<keyword evidence="2" id="KW-1185">Reference proteome</keyword>
<name>A0A2N3XZ18_SACSN</name>
<evidence type="ECO:0000313" key="2">
    <source>
        <dbReference type="Proteomes" id="UP000233786"/>
    </source>
</evidence>
<dbReference type="RefSeq" id="WP_010696605.1">
    <property type="nucleotide sequence ID" value="NZ_CP061007.1"/>
</dbReference>
<dbReference type="InterPro" id="IPR035198">
    <property type="entry name" value="SU10_MCP"/>
</dbReference>
<comment type="caution">
    <text evidence="1">The sequence shown here is derived from an EMBL/GenBank/DDBJ whole genome shotgun (WGS) entry which is preliminary data.</text>
</comment>
<dbReference type="STRING" id="994479.GCA_000194155_03502"/>
<protein>
    <recommendedName>
        <fullName evidence="3">Major capsid protein</fullName>
    </recommendedName>
</protein>
<organism evidence="1 2">
    <name type="scientific">Saccharopolyspora spinosa</name>
    <dbReference type="NCBI Taxonomy" id="60894"/>
    <lineage>
        <taxon>Bacteria</taxon>
        <taxon>Bacillati</taxon>
        <taxon>Actinomycetota</taxon>
        <taxon>Actinomycetes</taxon>
        <taxon>Pseudonocardiales</taxon>
        <taxon>Pseudonocardiaceae</taxon>
        <taxon>Saccharopolyspora</taxon>
    </lineage>
</organism>